<dbReference type="Proteomes" id="UP000193317">
    <property type="component" value="Unassembled WGS sequence"/>
</dbReference>
<evidence type="ECO:0000313" key="4">
    <source>
        <dbReference type="Proteomes" id="UP000193317"/>
    </source>
</evidence>
<name>A0A1X2EDI1_MYCSZ</name>
<sequence length="547" mass="57833">MSEFTVPAVAHAVATAIGERELIVQGDKRYSYAQVVERANRLATYLHSQGLGCHTERSDLAGHEVGQDLLGLYAYNGNEFVEALLGSFAARVAPFNVNFRYVKNELQYLLEDAGATALIYHAAFAPRVAEVLSDLPGLRVLIQIADDSGNELLDCAVDYEDALASVSSGPPPLQQSPDDLYVLYTGGTTGMPKGVLWRQHDIFMTSFGGRDLYTGQPVGSIDEITARVAAGPGTKLMVLPPLIHGAAQWTVMTAMTTGQSIVFPSVVDHLDPEEVVRTIERERVAVVTVVGDAIARPLVAAIEKGVADVSSLAVVANGGALLTPYVKQRLIDALPNAVVVDGVGSSETGAQMHHLSTSGAVSTGTFNAGPDTFVAAEDLTAMLPPGHDGNGWLAQRGYVPLGYKGDAVKTAATFPVIDGVRYAVPGDRARHRTDGCIELLGRDSVTINSGGEKIFAEEVETAIASHPAVADVVVSGRPSQRWGTEVVAIVALAAGAHAEADELVAHAAQSLARYKLPKAIVFRPVIQRSPAGKADYLWARAQAEAES</sequence>
<dbReference type="PANTHER" id="PTHR43767:SF1">
    <property type="entry name" value="NONRIBOSOMAL PEPTIDE SYNTHASE PES1 (EUROFUNG)-RELATED"/>
    <property type="match status" value="1"/>
</dbReference>
<dbReference type="InterPro" id="IPR020845">
    <property type="entry name" value="AMP-binding_CS"/>
</dbReference>
<dbReference type="InterPro" id="IPR000873">
    <property type="entry name" value="AMP-dep_synth/lig_dom"/>
</dbReference>
<dbReference type="SUPFAM" id="SSF56801">
    <property type="entry name" value="Acetyl-CoA synthetase-like"/>
    <property type="match status" value="1"/>
</dbReference>
<dbReference type="Pfam" id="PF13193">
    <property type="entry name" value="AMP-binding_C"/>
    <property type="match status" value="1"/>
</dbReference>
<dbReference type="NCBIfam" id="NF005863">
    <property type="entry name" value="PRK07798.1"/>
    <property type="match status" value="1"/>
</dbReference>
<dbReference type="Gene3D" id="3.40.50.12780">
    <property type="entry name" value="N-terminal domain of ligase-like"/>
    <property type="match status" value="1"/>
</dbReference>
<dbReference type="OrthoDB" id="3443462at2"/>
<feature type="domain" description="AMP-dependent synthetase/ligase" evidence="1">
    <location>
        <begin position="18"/>
        <end position="394"/>
    </location>
</feature>
<reference evidence="3 4" key="1">
    <citation type="submission" date="2016-01" db="EMBL/GenBank/DDBJ databases">
        <title>The new phylogeny of the genus Mycobacterium.</title>
        <authorList>
            <person name="Tarcisio F."/>
            <person name="Conor M."/>
            <person name="Antonella G."/>
            <person name="Elisabetta G."/>
            <person name="Giulia F.S."/>
            <person name="Sara T."/>
            <person name="Anna F."/>
            <person name="Clotilde B."/>
            <person name="Roberto B."/>
            <person name="Veronica D.S."/>
            <person name="Fabio R."/>
            <person name="Monica P."/>
            <person name="Olivier J."/>
            <person name="Enrico T."/>
            <person name="Nicola S."/>
        </authorList>
    </citation>
    <scope>NUCLEOTIDE SEQUENCE [LARGE SCALE GENOMIC DNA]</scope>
    <source>
        <strain evidence="3 4">DSM 44166</strain>
    </source>
</reference>
<organism evidence="3 4">
    <name type="scientific">Mycobacterium szulgai</name>
    <dbReference type="NCBI Taxonomy" id="1787"/>
    <lineage>
        <taxon>Bacteria</taxon>
        <taxon>Bacillati</taxon>
        <taxon>Actinomycetota</taxon>
        <taxon>Actinomycetes</taxon>
        <taxon>Mycobacteriales</taxon>
        <taxon>Mycobacteriaceae</taxon>
        <taxon>Mycobacterium</taxon>
    </lineage>
</organism>
<proteinExistence type="predicted"/>
<accession>A0A1X2EDI1</accession>
<feature type="domain" description="AMP-binding enzyme C-terminal" evidence="2">
    <location>
        <begin position="458"/>
        <end position="533"/>
    </location>
</feature>
<dbReference type="AlphaFoldDB" id="A0A1X2EDI1"/>
<dbReference type="RefSeq" id="WP_085671448.1">
    <property type="nucleotide sequence ID" value="NZ_JACKRU010000234.1"/>
</dbReference>
<dbReference type="STRING" id="1787.A5725_22765"/>
<evidence type="ECO:0000313" key="3">
    <source>
        <dbReference type="EMBL" id="ORW98454.1"/>
    </source>
</evidence>
<dbReference type="InterPro" id="IPR045851">
    <property type="entry name" value="AMP-bd_C_sf"/>
</dbReference>
<dbReference type="Pfam" id="PF00501">
    <property type="entry name" value="AMP-binding"/>
    <property type="match status" value="1"/>
</dbReference>
<dbReference type="PANTHER" id="PTHR43767">
    <property type="entry name" value="LONG-CHAIN-FATTY-ACID--COA LIGASE"/>
    <property type="match status" value="1"/>
</dbReference>
<dbReference type="InterPro" id="IPR025110">
    <property type="entry name" value="AMP-bd_C"/>
</dbReference>
<gene>
    <name evidence="3" type="ORF">AWC27_03405</name>
</gene>
<evidence type="ECO:0000259" key="1">
    <source>
        <dbReference type="Pfam" id="PF00501"/>
    </source>
</evidence>
<evidence type="ECO:0000259" key="2">
    <source>
        <dbReference type="Pfam" id="PF13193"/>
    </source>
</evidence>
<dbReference type="InterPro" id="IPR050237">
    <property type="entry name" value="ATP-dep_AMP-bd_enzyme"/>
</dbReference>
<dbReference type="EMBL" id="LQPW01000120">
    <property type="protein sequence ID" value="ORW98454.1"/>
    <property type="molecule type" value="Genomic_DNA"/>
</dbReference>
<keyword evidence="4" id="KW-1185">Reference proteome</keyword>
<comment type="caution">
    <text evidence="3">The sequence shown here is derived from an EMBL/GenBank/DDBJ whole genome shotgun (WGS) entry which is preliminary data.</text>
</comment>
<dbReference type="PROSITE" id="PS00455">
    <property type="entry name" value="AMP_BINDING"/>
    <property type="match status" value="1"/>
</dbReference>
<dbReference type="GO" id="GO:0016878">
    <property type="term" value="F:acid-thiol ligase activity"/>
    <property type="evidence" value="ECO:0007669"/>
    <property type="project" value="UniProtKB-ARBA"/>
</dbReference>
<protein>
    <submittedName>
        <fullName evidence="3">Acyl-CoA synthetase</fullName>
    </submittedName>
</protein>
<dbReference type="Gene3D" id="3.30.300.30">
    <property type="match status" value="1"/>
</dbReference>
<dbReference type="InterPro" id="IPR042099">
    <property type="entry name" value="ANL_N_sf"/>
</dbReference>